<protein>
    <submittedName>
        <fullName evidence="1">Retrotransposon protein</fullName>
    </submittedName>
</protein>
<evidence type="ECO:0000313" key="4">
    <source>
        <dbReference type="Proteomes" id="UP000321947"/>
    </source>
</evidence>
<evidence type="ECO:0000313" key="1">
    <source>
        <dbReference type="EMBL" id="KAA0046849.1"/>
    </source>
</evidence>
<accession>A0A5A7U033</accession>
<comment type="caution">
    <text evidence="1">The sequence shown here is derived from an EMBL/GenBank/DDBJ whole genome shotgun (WGS) entry which is preliminary data.</text>
</comment>
<dbReference type="Proteomes" id="UP000321393">
    <property type="component" value="Unassembled WGS sequence"/>
</dbReference>
<evidence type="ECO:0000313" key="3">
    <source>
        <dbReference type="Proteomes" id="UP000321393"/>
    </source>
</evidence>
<dbReference type="Proteomes" id="UP000321947">
    <property type="component" value="Unassembled WGS sequence"/>
</dbReference>
<evidence type="ECO:0000313" key="2">
    <source>
        <dbReference type="EMBL" id="TYK04484.1"/>
    </source>
</evidence>
<name>A0A5A7U033_CUCMM</name>
<reference evidence="3 4" key="1">
    <citation type="submission" date="2019-08" db="EMBL/GenBank/DDBJ databases">
        <title>Draft genome sequences of two oriental melons (Cucumis melo L. var makuwa).</title>
        <authorList>
            <person name="Kwon S.-Y."/>
        </authorList>
    </citation>
    <scope>NUCLEOTIDE SEQUENCE [LARGE SCALE GENOMIC DNA]</scope>
    <source>
        <strain evidence="4">cv. Chang Bougi</strain>
        <strain evidence="3">cv. SW 3</strain>
        <tissue evidence="1">Leaf</tissue>
    </source>
</reference>
<gene>
    <name evidence="2" type="ORF">E5676_scaffold409G00950</name>
    <name evidence="1" type="ORF">E6C27_scaffold216G001520</name>
</gene>
<proteinExistence type="predicted"/>
<sequence>MTNFDILDDIDEVDSTHETTASDDIHYIDTSNEWSQWRDELADEMFSDWELRNKYLNQLARMMAFKIPNCNVHTSTIDSHPAAKDLLNKSFPHYKERPYVFGKGHATGARAEIFAEVGSNDPARYRAFAANATPDIEFQPMYNQGLVMSPDELMGTRVARVSKDRHVSNGSK</sequence>
<dbReference type="AlphaFoldDB" id="A0A5A7U033"/>
<dbReference type="EMBL" id="SSTD01014204">
    <property type="protein sequence ID" value="TYK04484.1"/>
    <property type="molecule type" value="Genomic_DNA"/>
</dbReference>
<dbReference type="EMBL" id="SSTE01013607">
    <property type="protein sequence ID" value="KAA0046849.1"/>
    <property type="molecule type" value="Genomic_DNA"/>
</dbReference>
<organism evidence="1 3">
    <name type="scientific">Cucumis melo var. makuwa</name>
    <name type="common">Oriental melon</name>
    <dbReference type="NCBI Taxonomy" id="1194695"/>
    <lineage>
        <taxon>Eukaryota</taxon>
        <taxon>Viridiplantae</taxon>
        <taxon>Streptophyta</taxon>
        <taxon>Embryophyta</taxon>
        <taxon>Tracheophyta</taxon>
        <taxon>Spermatophyta</taxon>
        <taxon>Magnoliopsida</taxon>
        <taxon>eudicotyledons</taxon>
        <taxon>Gunneridae</taxon>
        <taxon>Pentapetalae</taxon>
        <taxon>rosids</taxon>
        <taxon>fabids</taxon>
        <taxon>Cucurbitales</taxon>
        <taxon>Cucurbitaceae</taxon>
        <taxon>Benincaseae</taxon>
        <taxon>Cucumis</taxon>
    </lineage>
</organism>